<dbReference type="AlphaFoldDB" id="A0A1Y5F9Y3"/>
<proteinExistence type="predicted"/>
<organism evidence="2 3">
    <name type="scientific">Halobacteriovorax marinus</name>
    <dbReference type="NCBI Taxonomy" id="97084"/>
    <lineage>
        <taxon>Bacteria</taxon>
        <taxon>Pseudomonadati</taxon>
        <taxon>Bdellovibrionota</taxon>
        <taxon>Bacteriovoracia</taxon>
        <taxon>Bacteriovoracales</taxon>
        <taxon>Halobacteriovoraceae</taxon>
        <taxon>Halobacteriovorax</taxon>
    </lineage>
</organism>
<feature type="domain" description="N-acetyltransferase" evidence="1">
    <location>
        <begin position="32"/>
        <end position="177"/>
    </location>
</feature>
<accession>A0A1Y5F9Y3</accession>
<evidence type="ECO:0000259" key="1">
    <source>
        <dbReference type="PROSITE" id="PS51186"/>
    </source>
</evidence>
<reference evidence="3" key="1">
    <citation type="journal article" date="2017" name="Proc. Natl. Acad. Sci. U.S.A.">
        <title>Simulation of Deepwater Horizon oil plume reveals substrate specialization within a complex community of hydrocarbon-degraders.</title>
        <authorList>
            <person name="Hu P."/>
            <person name="Dubinsky E.A."/>
            <person name="Probst A.J."/>
            <person name="Wang J."/>
            <person name="Sieber C.M.K."/>
            <person name="Tom L.M."/>
            <person name="Gardinali P."/>
            <person name="Banfield J.F."/>
            <person name="Atlas R.M."/>
            <person name="Andersen G.L."/>
        </authorList>
    </citation>
    <scope>NUCLEOTIDE SEQUENCE [LARGE SCALE GENOMIC DNA]</scope>
</reference>
<name>A0A1Y5F9Y3_9BACT</name>
<dbReference type="Gene3D" id="3.40.630.30">
    <property type="match status" value="1"/>
</dbReference>
<sequence length="178" mass="20506">MEIISFNQLDTHIQKQYTEEIKAIFFECTSVKNFRDEEHRATFFNKWCGDYLKLSPRNFYLAISANEVAGYLSGHLDSELALSEFEIPGAAEFTEYYEQYPAHFHINCAPRHQGKGIGRKLIEHYVSRLSESSIEGVHLITSTDANNLGFYRALGFDKEILRPFNKVELLLMGREISA</sequence>
<dbReference type="EMBL" id="MAAO01000005">
    <property type="protein sequence ID" value="OUR97941.1"/>
    <property type="molecule type" value="Genomic_DNA"/>
</dbReference>
<gene>
    <name evidence="2" type="ORF">A9Q84_07025</name>
</gene>
<protein>
    <recommendedName>
        <fullName evidence="1">N-acetyltransferase domain-containing protein</fullName>
    </recommendedName>
</protein>
<evidence type="ECO:0000313" key="2">
    <source>
        <dbReference type="EMBL" id="OUR97941.1"/>
    </source>
</evidence>
<comment type="caution">
    <text evidence="2">The sequence shown here is derived from an EMBL/GenBank/DDBJ whole genome shotgun (WGS) entry which is preliminary data.</text>
</comment>
<dbReference type="GO" id="GO:0016747">
    <property type="term" value="F:acyltransferase activity, transferring groups other than amino-acyl groups"/>
    <property type="evidence" value="ECO:0007669"/>
    <property type="project" value="InterPro"/>
</dbReference>
<dbReference type="InterPro" id="IPR016181">
    <property type="entry name" value="Acyl_CoA_acyltransferase"/>
</dbReference>
<evidence type="ECO:0000313" key="3">
    <source>
        <dbReference type="Proteomes" id="UP000196531"/>
    </source>
</evidence>
<dbReference type="InterPro" id="IPR000182">
    <property type="entry name" value="GNAT_dom"/>
</dbReference>
<dbReference type="PROSITE" id="PS51186">
    <property type="entry name" value="GNAT"/>
    <property type="match status" value="1"/>
</dbReference>
<dbReference type="Proteomes" id="UP000196531">
    <property type="component" value="Unassembled WGS sequence"/>
</dbReference>
<dbReference type="Pfam" id="PF00583">
    <property type="entry name" value="Acetyltransf_1"/>
    <property type="match status" value="1"/>
</dbReference>
<dbReference type="SUPFAM" id="SSF55729">
    <property type="entry name" value="Acyl-CoA N-acyltransferases (Nat)"/>
    <property type="match status" value="1"/>
</dbReference>
<dbReference type="CDD" id="cd04301">
    <property type="entry name" value="NAT_SF"/>
    <property type="match status" value="1"/>
</dbReference>